<name>A0A7W8ZJ94_9SPHI</name>
<dbReference type="InterPro" id="IPR013320">
    <property type="entry name" value="ConA-like_dom_sf"/>
</dbReference>
<dbReference type="GO" id="GO:0004553">
    <property type="term" value="F:hydrolase activity, hydrolyzing O-glycosyl compounds"/>
    <property type="evidence" value="ECO:0007669"/>
    <property type="project" value="UniProtKB-ARBA"/>
</dbReference>
<dbReference type="InterPro" id="IPR055354">
    <property type="entry name" value="DUF7507"/>
</dbReference>
<comment type="caution">
    <text evidence="4">The sequence shown here is derived from an EMBL/GenBank/DDBJ whole genome shotgun (WGS) entry which is preliminary data.</text>
</comment>
<reference evidence="4 5" key="1">
    <citation type="submission" date="2020-08" db="EMBL/GenBank/DDBJ databases">
        <title>Genomic Encyclopedia of Type Strains, Phase IV (KMG-V): Genome sequencing to study the core and pangenomes of soil and plant-associated prokaryotes.</title>
        <authorList>
            <person name="Whitman W."/>
        </authorList>
    </citation>
    <scope>NUCLEOTIDE SEQUENCE [LARGE SCALE GENOMIC DNA]</scope>
    <source>
        <strain evidence="4 5">S3M1</strain>
    </source>
</reference>
<dbReference type="Pfam" id="PF24346">
    <property type="entry name" value="DUF7507"/>
    <property type="match status" value="2"/>
</dbReference>
<feature type="region of interest" description="Disordered" evidence="1">
    <location>
        <begin position="3410"/>
        <end position="3432"/>
    </location>
</feature>
<organism evidence="4 5">
    <name type="scientific">Pedobacter cryoconitis</name>
    <dbReference type="NCBI Taxonomy" id="188932"/>
    <lineage>
        <taxon>Bacteria</taxon>
        <taxon>Pseudomonadati</taxon>
        <taxon>Bacteroidota</taxon>
        <taxon>Sphingobacteriia</taxon>
        <taxon>Sphingobacteriales</taxon>
        <taxon>Sphingobacteriaceae</taxon>
        <taxon>Pedobacter</taxon>
    </lineage>
</organism>
<protein>
    <submittedName>
        <fullName evidence="4">Gliding motility-associated-like protein/uncharacterized repeat protein (TIGR01451 family)</fullName>
    </submittedName>
</protein>
<dbReference type="Pfam" id="PF19406">
    <property type="entry name" value="PKD_5"/>
    <property type="match status" value="1"/>
</dbReference>
<dbReference type="InterPro" id="IPR013783">
    <property type="entry name" value="Ig-like_fold"/>
</dbReference>
<proteinExistence type="predicted"/>
<feature type="domain" description="DUF7507" evidence="3">
    <location>
        <begin position="3330"/>
        <end position="3423"/>
    </location>
</feature>
<dbReference type="InterPro" id="IPR045828">
    <property type="entry name" value="PKD_Bacteroidetes"/>
</dbReference>
<evidence type="ECO:0000313" key="5">
    <source>
        <dbReference type="Proteomes" id="UP000537204"/>
    </source>
</evidence>
<accession>A0A7W8ZJ94</accession>
<dbReference type="RefSeq" id="WP_183879115.1">
    <property type="nucleotide sequence ID" value="NZ_JACHCE010000001.1"/>
</dbReference>
<dbReference type="InterPro" id="IPR047589">
    <property type="entry name" value="DUF11_rpt"/>
</dbReference>
<feature type="domain" description="DUF7507" evidence="3">
    <location>
        <begin position="3210"/>
        <end position="3311"/>
    </location>
</feature>
<dbReference type="GO" id="GO:0005975">
    <property type="term" value="P:carbohydrate metabolic process"/>
    <property type="evidence" value="ECO:0007669"/>
    <property type="project" value="UniProtKB-ARBA"/>
</dbReference>
<sequence>MKTPRRFKLLTKFTSLICSLRELMSSGGVSARKGFLTWGGAVFLFLFLLNPFFSLAQFPYDETFRNATTNKPDVVFGGDLTAFLTAGNVPPKGGAPLDAAGQGYLRLTNIDNNQKGYVYSNNIFLGTYGLNIEFEYYTYGGTGADGICFFLFDATVPTFNIGAFGGSLGYSQKSYYEGVNKINLPGVTKGYLGIGLDEYGNFANSLEDRVGGLTPPKNATSSLFPDYVVIRGAGDGYSTTTSNYEYLTSKLTNTGSDAFTIAGGKRGAMPGDPAYRKVFISLKPIKPGVGLLINVSIQHGNIVTPVIVNYPYNVAVPASGLKYGIASSTGGSNNYHEIRGLSLSVDKSVLDQPKAPSPSIDICQGASGSLDILTGATKPNAGGDPNPANVDLDPSTPEIDQKITTPAGTFQFDLANTKKLIYTPDPAFTGSSASITFTFMDIYGAKSSVGTATFNINSPIITTQPKGATICENSNFTSTVIATGPNLSYQWESFNPTSGWSSLPDPDGSLGAKTNTLTISRVPATYNSNQYRVRVNSPGGCNITSDVVKLTVNQLPTAQISPLGINICEGGADVPVIFTGSNGTGPYTFSYTVSDGTTTSAVKTITTLSSSNSITINQPTTIPGTFTYTILNVSNSTCSNAQFQQSAITVTPKASIGLVPASGTAIQSVCVGKAIKTIVYQVQNAGIASINFDKLNPDITGVYDPVKKQIIISGTSSAVGKFSFTVNTLGGCGTATTTGEINVLPNTAIALSSAVLTDQQALCINHSITPIEYLVTNGKNATVTGLPVELTSGYDAVTGKFTINGTPKTAGLITYTITATGDCEPATITGTIQVKPDVTIALSSAALTDQQTLCVNHAITQIQYLVTNGKSATVTGLPVELTSNYDAATGKFTISGTPKTAGLITYTITATGDCEPATITGTIQVKPDVTIALSSAALTDQQTLCVNHAITQIQYLVTNGKSATVTGLPVELTSNYDAATGKFTISGTPKTAGLITYTITATGDCGPATITGTIQVKPDVTIALSSAALTDQQTLCVNHAITQIQYLVTNGRNATIIGLPVELTSNYDAATGKFTISGTPKTAGLITYTITATGDCEPATITGTIQVKPDVTIALSSAALTDQQTLCVNHAITQIQYLVTNGRNATITGLPIELTGNYDAATGKFTISGTPKTAGLITYTITATGDCEPATITGTIQVKPDVTIALSSAVLTDQQTLCVNHAITQIQYLVTNGRNATITGLPIELTGNYDAATGKFTIIGTPKTAGLITYTITATGDCEPATITGTIQVKPDVTIALSSAALTDQQTLCVNHAITQIQYLVTNGRNATITGLPIELTGNYDAATGKFTISGTPKTAGLITYTITATGDCGPATITGTIQVKPDVTIALSSAALTDQQTLCINHAITQIQYLVTNGRNATITGLPVELTGNYDAATGKFTISGTPKTAGLITYTITATGDCGPATITGTIQVKPDVTIALSSAVNTDQQTLCVNHAITQIQYLVTNGKSATVTGLPVELTSNYDAATGKFTISGTPKTAGLITYTITSTGDCGPATITGTIQVKPDVTIALSSAALTDQQTLCVNHAITQIQYLVTNGRNATVTGLPVELTSNYDAATGKFTISGTPKTAGLITYTITATGDCGPATITGTIQVKPDVTIALSSAVNTDQQTLCVNHAITQIQYLVTNGKNVTVTGLPVELTSNYDAATGKFTISGTPKTAGLITYTITATGDCEPATITGTIQVKPDVTIVLSSAALTDQQTLCVNHAITQIQYLVTNGRNATVTGLPVELTSNYDAATGKFTISGTPKTAGLITYTITATGDCGPATITGTIQVKPDVTIALSSAVLTDQQTLCVNHAITQIQYLVTNGKNATITGLPIELTGNYDAATGKFTISGTPKTAGLITYTITATGDCEPAIITGTIQVKPDVTIALSSAALTDQQTLCVNHAITQIQYLVTNGKNATITGLPIELTGNYDAATGKFAISGTPKTAGLIMYTITATGDCGPATITGTIQVKPDVTIALSSAVLTDQQTLCVNHAITQIQYLVTNGKNATITGLPIELTGNYDAATGKFTISGTPKTAGLITYTITATGDCEPATITGTIQVKPDVTIVLSSAALTDQQTLCVNHAITQIQYLVTNGRNATVTGLPVELTSNYDAATGKFTISGTPKTAGLITYTITATGDCEPATITGTIQVKPDVTIALSSAALTDQQTLCVNHAITQIQYLVTNGRNATITGLPIELTGNYDAATGKFTISGTPKTTGLITYTITSTGDCEPATITGTIQVKPDVTIALSSAALTDQQTLCVNHAITQIQYLVTNGKSATITGLPIELTGNYDAATGKFMIIGTPKTAGLITYTITATGDCEPATITGTIQVKPDVTIALSSAVNTDQQTLCVNHAITQIQYLVTNGKNATVTGLPVELTSNYDAATGKFTISGTPKTAGLITYTITATGDCEPAIITGTIQVKPDVTIALSSAALTDQQTLCVNHAITQIQYLVTNGKNATVTGLPIELTGNYDAATGKFTIIGTPKTAGLITYTINATGDCEPSTITGTIQVKPDVTIALSSAALTDQQTLCVNHAITQIQYLVTNGKNANVTGLPIELTSNYDAATGKFTISGTPKTAGLITYTITATGDCGPATITGTIQVKPDVTIALSSVVNTDQQILCINHTITQIEYLITNGKNATVTGLPIELTGNYDAATGKFTISGTPKTAGLITYTITATGDCQPATITGTIQVKPDVNIALSSAVNTDQQTLCVNHAITQIQYLITNGKNATVTGLPIELTGNYDAATGKFTISGTPKTAGLITYTITATGDCQSVTTTGTIKVKPNVEISLTSGSNNQSACINTPITGIVYTINNGTAIATNLPTGLIQNYSSGLLTISGTPSQPGTFLYTVTITGDCDSKQLQGQIDVYPNATMDLISPVGSDQPVLCINTPLTPIVYKITNATGVTTSSLPAGITGSYNPATKEFTIIGNPALAGTFPYTITTTGGCASVTLNGVIKVNPNTSLQLTSALSTTNQTLCVNSNNLQTITYKTTNATEVTVTGLPSGILWTYTNEQVTINGNPGISGVFNYIVRASGLCQAQQLNGTITVTPSPVGFNDVISGLTCTNNSIQYNLQDNVNNTASGGNSIPSQFTWTVAPNNNVKGQRSGSGNIINATLNNTSHIIQQVIYSITPTSVSGGCPGNTFTVTVNVPVCNGLAITKTANVNVVSAAGDQIQYTITVKNTGTANHTHVEVTDPFLGGRLTGPAYGDNGNGILEANESWVYTGTYRVTQTDIDDNGKPTVRSGKIINTATVNTAEAPAPLTAVSMVDIVTNGSIVLVKTGVISSDFSTIVYTFKITNTGRVKLYNLNLIDTRIGGKIELPVNEIAAGASITVTATYKVSDEEKRDGRVVNTATVNATTPSGDPVSDISGTQANNDDPTVHIIVDAPQAIDDKAQVQINQVVTINIAGNDFPSHHGLNKASVEINSRPSNGRIDVHSDGTVTYTPDRGYSGKDEFTYYIYDSKAGTPNKSNKAYVNITVTPIELFIPNTITPNGDGKNDTFKIIGRESFDGIELIVFNRWGNEVYKNNNYLDDWDGSGLTEGTYYYIITLKKAGSKVTKNGWILIKR</sequence>
<dbReference type="EMBL" id="JACHCE010000001">
    <property type="protein sequence ID" value="MBB5634907.1"/>
    <property type="molecule type" value="Genomic_DNA"/>
</dbReference>
<feature type="domain" description="PKD-like" evidence="2">
    <location>
        <begin position="3118"/>
        <end position="3205"/>
    </location>
</feature>
<dbReference type="Gene3D" id="2.60.40.3440">
    <property type="match status" value="1"/>
</dbReference>
<dbReference type="Pfam" id="PF13585">
    <property type="entry name" value="CHU_C"/>
    <property type="match status" value="1"/>
</dbReference>
<gene>
    <name evidence="4" type="ORF">HDE68_000792</name>
</gene>
<dbReference type="Pfam" id="PF17963">
    <property type="entry name" value="Big_9"/>
    <property type="match status" value="1"/>
</dbReference>
<dbReference type="InterPro" id="IPR026341">
    <property type="entry name" value="T9SS_type_B"/>
</dbReference>
<evidence type="ECO:0000313" key="4">
    <source>
        <dbReference type="EMBL" id="MBB5634907.1"/>
    </source>
</evidence>
<dbReference type="SUPFAM" id="SSF49899">
    <property type="entry name" value="Concanavalin A-like lectins/glucanases"/>
    <property type="match status" value="1"/>
</dbReference>
<dbReference type="Gene3D" id="2.60.40.10">
    <property type="entry name" value="Immunoglobulins"/>
    <property type="match status" value="24"/>
</dbReference>
<dbReference type="NCBIfam" id="TIGR04131">
    <property type="entry name" value="Bac_Flav_CTERM"/>
    <property type="match status" value="1"/>
</dbReference>
<evidence type="ECO:0000259" key="2">
    <source>
        <dbReference type="Pfam" id="PF19406"/>
    </source>
</evidence>
<evidence type="ECO:0000256" key="1">
    <source>
        <dbReference type="SAM" id="MobiDB-lite"/>
    </source>
</evidence>
<dbReference type="Proteomes" id="UP000537204">
    <property type="component" value="Unassembled WGS sequence"/>
</dbReference>
<evidence type="ECO:0000259" key="3">
    <source>
        <dbReference type="Pfam" id="PF24346"/>
    </source>
</evidence>
<dbReference type="NCBIfam" id="TIGR01451">
    <property type="entry name" value="B_ant_repeat"/>
    <property type="match status" value="1"/>
</dbReference>